<evidence type="ECO:0000256" key="11">
    <source>
        <dbReference type="ARBA" id="ARBA00023136"/>
    </source>
</evidence>
<keyword evidence="3 14" id="KW-0813">Transport</keyword>
<feature type="domain" description="TonB-dependent receptor plug" evidence="18">
    <location>
        <begin position="71"/>
        <end position="169"/>
    </location>
</feature>
<keyword evidence="10 15" id="KW-0798">TonB box</keyword>
<dbReference type="InterPro" id="IPR039426">
    <property type="entry name" value="TonB-dep_rcpt-like"/>
</dbReference>
<comment type="similarity">
    <text evidence="2 14 15">Belongs to the TonB-dependent receptor family.</text>
</comment>
<dbReference type="EMBL" id="FOJM01000001">
    <property type="protein sequence ID" value="SFA39744.1"/>
    <property type="molecule type" value="Genomic_DNA"/>
</dbReference>
<evidence type="ECO:0000313" key="20">
    <source>
        <dbReference type="Proteomes" id="UP000198836"/>
    </source>
</evidence>
<protein>
    <submittedName>
        <fullName evidence="19">Iron complex outermembrane recepter protein</fullName>
    </submittedName>
</protein>
<proteinExistence type="inferred from homology"/>
<evidence type="ECO:0000256" key="12">
    <source>
        <dbReference type="ARBA" id="ARBA00023170"/>
    </source>
</evidence>
<dbReference type="Pfam" id="PF00593">
    <property type="entry name" value="TonB_dep_Rec_b-barrel"/>
    <property type="match status" value="1"/>
</dbReference>
<evidence type="ECO:0000256" key="15">
    <source>
        <dbReference type="RuleBase" id="RU003357"/>
    </source>
</evidence>
<dbReference type="STRING" id="332999.SAMN04488511_101514"/>
<dbReference type="GO" id="GO:0009279">
    <property type="term" value="C:cell outer membrane"/>
    <property type="evidence" value="ECO:0007669"/>
    <property type="project" value="UniProtKB-SubCell"/>
</dbReference>
<keyword evidence="4 14" id="KW-1134">Transmembrane beta strand</keyword>
<evidence type="ECO:0000256" key="6">
    <source>
        <dbReference type="ARBA" id="ARBA00022692"/>
    </source>
</evidence>
<dbReference type="PANTHER" id="PTHR32552">
    <property type="entry name" value="FERRICHROME IRON RECEPTOR-RELATED"/>
    <property type="match status" value="1"/>
</dbReference>
<dbReference type="InterPro" id="IPR000531">
    <property type="entry name" value="Beta-barrel_TonB"/>
</dbReference>
<keyword evidence="20" id="KW-1185">Reference proteome</keyword>
<feature type="signal peptide" evidence="16">
    <location>
        <begin position="1"/>
        <end position="20"/>
    </location>
</feature>
<evidence type="ECO:0000256" key="7">
    <source>
        <dbReference type="ARBA" id="ARBA00022729"/>
    </source>
</evidence>
<dbReference type="OrthoDB" id="9775095at2"/>
<keyword evidence="7 16" id="KW-0732">Signal</keyword>
<keyword evidence="8" id="KW-0408">Iron</keyword>
<dbReference type="Pfam" id="PF07715">
    <property type="entry name" value="Plug"/>
    <property type="match status" value="1"/>
</dbReference>
<evidence type="ECO:0000256" key="8">
    <source>
        <dbReference type="ARBA" id="ARBA00023004"/>
    </source>
</evidence>
<name>A0A1I0SJQ6_9SPHI</name>
<keyword evidence="12" id="KW-0675">Receptor</keyword>
<feature type="domain" description="TonB-dependent receptor-like beta-barrel" evidence="17">
    <location>
        <begin position="244"/>
        <end position="689"/>
    </location>
</feature>
<dbReference type="RefSeq" id="WP_090979898.1">
    <property type="nucleotide sequence ID" value="NZ_FOJM01000001.1"/>
</dbReference>
<dbReference type="NCBIfam" id="TIGR01783">
    <property type="entry name" value="TonB-siderophor"/>
    <property type="match status" value="1"/>
</dbReference>
<dbReference type="InterPro" id="IPR010105">
    <property type="entry name" value="TonB_sidphr_rcpt"/>
</dbReference>
<evidence type="ECO:0000313" key="19">
    <source>
        <dbReference type="EMBL" id="SFA39744.1"/>
    </source>
</evidence>
<comment type="subcellular location">
    <subcellularLocation>
        <location evidence="1 14">Cell outer membrane</location>
        <topology evidence="1 14">Multi-pass membrane protein</topology>
    </subcellularLocation>
</comment>
<sequence length="728" mass="80946">MKRIVITGLCFLALTVGVSAQQKTKVKKDTVSAAPDTSAKVLDEVRVSSRYYRRYNLNKSSAALKLSTPLLQLPQNIQEIDQRLIEDQQAITINESVTRNVSGALRNNNADLYNSSVFMRGAQITPMRNGLDLSMIYAGPSAEDAAIIGRVEFIKGPSSYINGLFDPAGSYNVLTKQPTGTGNREVSFTTGSFNLYRLSADLDGNLDKSGKWQYRLNAAGQKSRSFQKYNFNDKVVVNPVIRYNINDHSYVSAEYLFQDQRYQQYFATVFAPNGFASLPADFTINDPNKAPFKSIEHNGFLSYHHSFNKNWHLTINTAYARDHLEGTYFFVSRYNAAQPNLIMRRATYERLNTGVLAIQPYISGEFSTGSVRHQLLGGVDVNRKKFISYSGSGDPTANQTLYPLDANHPVYGISFDANVRAGSLSAIATDQQSISYQAAYVQDELGLFENKLRVTLGARLTFSKTGVQKSPTKTSLGETNNTAFTPKLGLSYSLRSDFSVYALYDQTFTPQSGVNTSSGEAFKPLRGENMEAGLKKDWMGGKWNTTVSIYRITRDNVKVTDPSTNIQTQLGQTTSKGIEFDLKGEIVKGLNAVINYAYTDSHISKDENPARLGLTTPFTVKHIQNTWLHYLLPVEKVRGLSISAGYQLQVGRAGRYELQKLSLAPVFRLDGGIGWSQGHFSVNGMVNNILNRFNYGSAWITPSSATIGAYAYVPYPPREFRLNIGYKF</sequence>
<dbReference type="GO" id="GO:0015344">
    <property type="term" value="F:siderophore uptake transmembrane transporter activity"/>
    <property type="evidence" value="ECO:0007669"/>
    <property type="project" value="TreeGrafter"/>
</dbReference>
<reference evidence="20" key="1">
    <citation type="submission" date="2016-10" db="EMBL/GenBank/DDBJ databases">
        <authorList>
            <person name="Varghese N."/>
            <person name="Submissions S."/>
        </authorList>
    </citation>
    <scope>NUCLEOTIDE SEQUENCE [LARGE SCALE GENOMIC DNA]</scope>
    <source>
        <strain evidence="20">DSM 18130</strain>
    </source>
</reference>
<dbReference type="PANTHER" id="PTHR32552:SF68">
    <property type="entry name" value="FERRICHROME OUTER MEMBRANE TRANSPORTER_PHAGE RECEPTOR"/>
    <property type="match status" value="1"/>
</dbReference>
<keyword evidence="9" id="KW-0406">Ion transport</keyword>
<dbReference type="Gene3D" id="2.40.170.20">
    <property type="entry name" value="TonB-dependent receptor, beta-barrel domain"/>
    <property type="match status" value="1"/>
</dbReference>
<gene>
    <name evidence="19" type="ORF">SAMN04488511_101514</name>
</gene>
<dbReference type="AlphaFoldDB" id="A0A1I0SJQ6"/>
<keyword evidence="6 14" id="KW-0812">Transmembrane</keyword>
<dbReference type="GO" id="GO:0015891">
    <property type="term" value="P:siderophore transport"/>
    <property type="evidence" value="ECO:0007669"/>
    <property type="project" value="InterPro"/>
</dbReference>
<dbReference type="CDD" id="cd01347">
    <property type="entry name" value="ligand_gated_channel"/>
    <property type="match status" value="1"/>
</dbReference>
<accession>A0A1I0SJQ6</accession>
<dbReference type="GO" id="GO:0038023">
    <property type="term" value="F:signaling receptor activity"/>
    <property type="evidence" value="ECO:0007669"/>
    <property type="project" value="InterPro"/>
</dbReference>
<evidence type="ECO:0000256" key="16">
    <source>
        <dbReference type="SAM" id="SignalP"/>
    </source>
</evidence>
<dbReference type="PROSITE" id="PS52016">
    <property type="entry name" value="TONB_DEPENDENT_REC_3"/>
    <property type="match status" value="1"/>
</dbReference>
<evidence type="ECO:0000256" key="13">
    <source>
        <dbReference type="ARBA" id="ARBA00023237"/>
    </source>
</evidence>
<dbReference type="InterPro" id="IPR036942">
    <property type="entry name" value="Beta-barrel_TonB_sf"/>
</dbReference>
<evidence type="ECO:0000256" key="3">
    <source>
        <dbReference type="ARBA" id="ARBA00022448"/>
    </source>
</evidence>
<dbReference type="SUPFAM" id="SSF56935">
    <property type="entry name" value="Porins"/>
    <property type="match status" value="1"/>
</dbReference>
<evidence type="ECO:0000256" key="5">
    <source>
        <dbReference type="ARBA" id="ARBA00022496"/>
    </source>
</evidence>
<organism evidence="19 20">
    <name type="scientific">Pedobacter suwonensis</name>
    <dbReference type="NCBI Taxonomy" id="332999"/>
    <lineage>
        <taxon>Bacteria</taxon>
        <taxon>Pseudomonadati</taxon>
        <taxon>Bacteroidota</taxon>
        <taxon>Sphingobacteriia</taxon>
        <taxon>Sphingobacteriales</taxon>
        <taxon>Sphingobacteriaceae</taxon>
        <taxon>Pedobacter</taxon>
    </lineage>
</organism>
<evidence type="ECO:0000256" key="10">
    <source>
        <dbReference type="ARBA" id="ARBA00023077"/>
    </source>
</evidence>
<keyword evidence="5" id="KW-0410">Iron transport</keyword>
<evidence type="ECO:0000256" key="1">
    <source>
        <dbReference type="ARBA" id="ARBA00004571"/>
    </source>
</evidence>
<evidence type="ECO:0000256" key="4">
    <source>
        <dbReference type="ARBA" id="ARBA00022452"/>
    </source>
</evidence>
<evidence type="ECO:0000259" key="18">
    <source>
        <dbReference type="Pfam" id="PF07715"/>
    </source>
</evidence>
<dbReference type="Gene3D" id="2.170.130.10">
    <property type="entry name" value="TonB-dependent receptor, plug domain"/>
    <property type="match status" value="1"/>
</dbReference>
<evidence type="ECO:0000256" key="2">
    <source>
        <dbReference type="ARBA" id="ARBA00009810"/>
    </source>
</evidence>
<evidence type="ECO:0000256" key="14">
    <source>
        <dbReference type="PROSITE-ProRule" id="PRU01360"/>
    </source>
</evidence>
<evidence type="ECO:0000256" key="9">
    <source>
        <dbReference type="ARBA" id="ARBA00023065"/>
    </source>
</evidence>
<dbReference type="InterPro" id="IPR037066">
    <property type="entry name" value="Plug_dom_sf"/>
</dbReference>
<dbReference type="InterPro" id="IPR012910">
    <property type="entry name" value="Plug_dom"/>
</dbReference>
<feature type="chain" id="PRO_5011761280" evidence="16">
    <location>
        <begin position="21"/>
        <end position="728"/>
    </location>
</feature>
<dbReference type="Proteomes" id="UP000198836">
    <property type="component" value="Unassembled WGS sequence"/>
</dbReference>
<keyword evidence="13 14" id="KW-0998">Cell outer membrane</keyword>
<evidence type="ECO:0000259" key="17">
    <source>
        <dbReference type="Pfam" id="PF00593"/>
    </source>
</evidence>
<keyword evidence="11 14" id="KW-0472">Membrane</keyword>